<dbReference type="PANTHER" id="PTHR37305:SF1">
    <property type="entry name" value="MEMBRANE PROTEIN"/>
    <property type="match status" value="1"/>
</dbReference>
<organism evidence="2 3">
    <name type="scientific">Cryptosporangium minutisporangium</name>
    <dbReference type="NCBI Taxonomy" id="113569"/>
    <lineage>
        <taxon>Bacteria</taxon>
        <taxon>Bacillati</taxon>
        <taxon>Actinomycetota</taxon>
        <taxon>Actinomycetes</taxon>
        <taxon>Cryptosporangiales</taxon>
        <taxon>Cryptosporangiaceae</taxon>
        <taxon>Cryptosporangium</taxon>
    </lineage>
</organism>
<keyword evidence="1" id="KW-0472">Membrane</keyword>
<keyword evidence="3" id="KW-1185">Reference proteome</keyword>
<comment type="caution">
    <text evidence="2">The sequence shown here is derived from an EMBL/GenBank/DDBJ whole genome shotgun (WGS) entry which is preliminary data.</text>
</comment>
<feature type="transmembrane region" description="Helical" evidence="1">
    <location>
        <begin position="298"/>
        <end position="318"/>
    </location>
</feature>
<feature type="transmembrane region" description="Helical" evidence="1">
    <location>
        <begin position="117"/>
        <end position="145"/>
    </location>
</feature>
<dbReference type="Proteomes" id="UP001501676">
    <property type="component" value="Unassembled WGS sequence"/>
</dbReference>
<keyword evidence="1" id="KW-0812">Transmembrane</keyword>
<evidence type="ECO:0000256" key="1">
    <source>
        <dbReference type="SAM" id="Phobius"/>
    </source>
</evidence>
<dbReference type="RefSeq" id="WP_345728315.1">
    <property type="nucleotide sequence ID" value="NZ_BAAAYN010000017.1"/>
</dbReference>
<proteinExistence type="predicted"/>
<dbReference type="PANTHER" id="PTHR37305">
    <property type="entry name" value="INTEGRAL MEMBRANE PROTEIN-RELATED"/>
    <property type="match status" value="1"/>
</dbReference>
<dbReference type="EMBL" id="BAAAYN010000017">
    <property type="protein sequence ID" value="GAA3386702.1"/>
    <property type="molecule type" value="Genomic_DNA"/>
</dbReference>
<evidence type="ECO:0000313" key="3">
    <source>
        <dbReference type="Proteomes" id="UP001501676"/>
    </source>
</evidence>
<feature type="transmembrane region" description="Helical" evidence="1">
    <location>
        <begin position="219"/>
        <end position="240"/>
    </location>
</feature>
<gene>
    <name evidence="2" type="ORF">GCM10020369_26080</name>
</gene>
<evidence type="ECO:0000313" key="2">
    <source>
        <dbReference type="EMBL" id="GAA3386702.1"/>
    </source>
</evidence>
<feature type="transmembrane region" description="Helical" evidence="1">
    <location>
        <begin position="77"/>
        <end position="97"/>
    </location>
</feature>
<reference evidence="3" key="1">
    <citation type="journal article" date="2019" name="Int. J. Syst. Evol. Microbiol.">
        <title>The Global Catalogue of Microorganisms (GCM) 10K type strain sequencing project: providing services to taxonomists for standard genome sequencing and annotation.</title>
        <authorList>
            <consortium name="The Broad Institute Genomics Platform"/>
            <consortium name="The Broad Institute Genome Sequencing Center for Infectious Disease"/>
            <person name="Wu L."/>
            <person name="Ma J."/>
        </authorList>
    </citation>
    <scope>NUCLEOTIDE SEQUENCE [LARGE SCALE GENOMIC DNA]</scope>
    <source>
        <strain evidence="3">JCM 9458</strain>
    </source>
</reference>
<dbReference type="Pfam" id="PF12730">
    <property type="entry name" value="ABC2_membrane_4"/>
    <property type="match status" value="1"/>
</dbReference>
<protein>
    <submittedName>
        <fullName evidence="2">ABC transporter permease</fullName>
    </submittedName>
</protein>
<keyword evidence="1" id="KW-1133">Transmembrane helix</keyword>
<name>A0ABP6SXN1_9ACTN</name>
<accession>A0ABP6SXN1</accession>
<feature type="transmembrane region" description="Helical" evidence="1">
    <location>
        <begin position="166"/>
        <end position="199"/>
    </location>
</feature>
<sequence length="327" mass="33780">MSAANRNASYTLVPGAFIPLKGGRAGPDFVPLPARRSSVPGTMATVPEKASRFRGGYPIGRLYRSELRLMFGRRRNLAALGMLAAVPVVIAIAVWWSGPTRGADAPAFLALVNGNGLFVALTALTVSLPLFLPLAVSAIAADSIAGEASLGTLRYLLTVPVSRTRLLLVKFAAVVTYTFVGVALIAAVGAAIGVLLFGAGPAALLSGAQVGFGTAMGRLALVCLYLTACLVALVAVGMFVSTLTEQPIGATIAVVATAVTCEIIDAVPQLSAIHPYLLTHYWTTFGELLRDPISYGPLVSGLASAAVYTLVFGSAAWARFGSKDVTS</sequence>